<keyword evidence="4 6" id="KW-0472">Membrane</keyword>
<proteinExistence type="predicted"/>
<comment type="subcellular location">
    <subcellularLocation>
        <location evidence="1">Membrane</location>
        <topology evidence="1">Multi-pass membrane protein</topology>
    </subcellularLocation>
</comment>
<dbReference type="PANTHER" id="PTHR23502">
    <property type="entry name" value="MAJOR FACILITATOR SUPERFAMILY"/>
    <property type="match status" value="1"/>
</dbReference>
<feature type="transmembrane region" description="Helical" evidence="6">
    <location>
        <begin position="372"/>
        <end position="392"/>
    </location>
</feature>
<evidence type="ECO:0000313" key="8">
    <source>
        <dbReference type="EMBL" id="SPO25867.1"/>
    </source>
</evidence>
<keyword evidence="2 6" id="KW-0812">Transmembrane</keyword>
<dbReference type="PROSITE" id="PS50850">
    <property type="entry name" value="MFS"/>
    <property type="match status" value="1"/>
</dbReference>
<feature type="transmembrane region" description="Helical" evidence="6">
    <location>
        <begin position="334"/>
        <end position="360"/>
    </location>
</feature>
<dbReference type="InterPro" id="IPR011701">
    <property type="entry name" value="MFS"/>
</dbReference>
<feature type="compositionally biased region" description="Low complexity" evidence="5">
    <location>
        <begin position="10"/>
        <end position="31"/>
    </location>
</feature>
<evidence type="ECO:0000256" key="2">
    <source>
        <dbReference type="ARBA" id="ARBA00022692"/>
    </source>
</evidence>
<feature type="transmembrane region" description="Helical" evidence="6">
    <location>
        <begin position="168"/>
        <end position="185"/>
    </location>
</feature>
<organism evidence="8 9">
    <name type="scientific">Ustilago trichophora</name>
    <dbReference type="NCBI Taxonomy" id="86804"/>
    <lineage>
        <taxon>Eukaryota</taxon>
        <taxon>Fungi</taxon>
        <taxon>Dikarya</taxon>
        <taxon>Basidiomycota</taxon>
        <taxon>Ustilaginomycotina</taxon>
        <taxon>Ustilaginomycetes</taxon>
        <taxon>Ustilaginales</taxon>
        <taxon>Ustilaginaceae</taxon>
        <taxon>Ustilago</taxon>
    </lineage>
</organism>
<dbReference type="InterPro" id="IPR020846">
    <property type="entry name" value="MFS_dom"/>
</dbReference>
<dbReference type="InterPro" id="IPR005829">
    <property type="entry name" value="Sugar_transporter_CS"/>
</dbReference>
<keyword evidence="9" id="KW-1185">Reference proteome</keyword>
<dbReference type="SUPFAM" id="SSF103473">
    <property type="entry name" value="MFS general substrate transporter"/>
    <property type="match status" value="1"/>
</dbReference>
<dbReference type="CDD" id="cd17323">
    <property type="entry name" value="MFS_Tpo1_MDR_like"/>
    <property type="match status" value="1"/>
</dbReference>
<feature type="transmembrane region" description="Helical" evidence="6">
    <location>
        <begin position="413"/>
        <end position="432"/>
    </location>
</feature>
<evidence type="ECO:0000256" key="6">
    <source>
        <dbReference type="SAM" id="Phobius"/>
    </source>
</evidence>
<feature type="transmembrane region" description="Helical" evidence="6">
    <location>
        <begin position="223"/>
        <end position="244"/>
    </location>
</feature>
<dbReference type="FunFam" id="1.20.1250.20:FF:000082">
    <property type="entry name" value="MFS multidrug transporter, putative"/>
    <property type="match status" value="1"/>
</dbReference>
<feature type="region of interest" description="Disordered" evidence="5">
    <location>
        <begin position="1"/>
        <end position="75"/>
    </location>
</feature>
<feature type="transmembrane region" description="Helical" evidence="6">
    <location>
        <begin position="256"/>
        <end position="275"/>
    </location>
</feature>
<evidence type="ECO:0000256" key="5">
    <source>
        <dbReference type="SAM" id="MobiDB-lite"/>
    </source>
</evidence>
<dbReference type="Pfam" id="PF07690">
    <property type="entry name" value="MFS_1"/>
    <property type="match status" value="1"/>
</dbReference>
<feature type="transmembrane region" description="Helical" evidence="6">
    <location>
        <begin position="191"/>
        <end position="211"/>
    </location>
</feature>
<feature type="domain" description="Major facilitator superfamily (MFS) profile" evidence="7">
    <location>
        <begin position="102"/>
        <end position="530"/>
    </location>
</feature>
<evidence type="ECO:0000256" key="1">
    <source>
        <dbReference type="ARBA" id="ARBA00004141"/>
    </source>
</evidence>
<dbReference type="AlphaFoldDB" id="A0A5C3E8C6"/>
<name>A0A5C3E8C6_9BASI</name>
<dbReference type="EMBL" id="OOIN01000012">
    <property type="protein sequence ID" value="SPO25867.1"/>
    <property type="molecule type" value="Genomic_DNA"/>
</dbReference>
<gene>
    <name evidence="8" type="ORF">UTRI_03232</name>
</gene>
<dbReference type="Gene3D" id="1.20.1250.20">
    <property type="entry name" value="MFS general substrate transporter like domains"/>
    <property type="match status" value="1"/>
</dbReference>
<dbReference type="InterPro" id="IPR036259">
    <property type="entry name" value="MFS_trans_sf"/>
</dbReference>
<evidence type="ECO:0000259" key="7">
    <source>
        <dbReference type="PROSITE" id="PS50850"/>
    </source>
</evidence>
<keyword evidence="3 6" id="KW-1133">Transmembrane helix</keyword>
<dbReference type="OrthoDB" id="3561359at2759"/>
<feature type="transmembrane region" description="Helical" evidence="6">
    <location>
        <begin position="438"/>
        <end position="464"/>
    </location>
</feature>
<protein>
    <submittedName>
        <fullName evidence="8">Related to multidrug resistant protein</fullName>
    </submittedName>
</protein>
<feature type="transmembrane region" description="Helical" evidence="6">
    <location>
        <begin position="137"/>
        <end position="156"/>
    </location>
</feature>
<dbReference type="GO" id="GO:0022857">
    <property type="term" value="F:transmembrane transporter activity"/>
    <property type="evidence" value="ECO:0007669"/>
    <property type="project" value="InterPro"/>
</dbReference>
<dbReference type="PROSITE" id="PS00216">
    <property type="entry name" value="SUGAR_TRANSPORT_1"/>
    <property type="match status" value="1"/>
</dbReference>
<feature type="transmembrane region" description="Helical" evidence="6">
    <location>
        <begin position="100"/>
        <end position="125"/>
    </location>
</feature>
<dbReference type="Proteomes" id="UP000324022">
    <property type="component" value="Unassembled WGS sequence"/>
</dbReference>
<feature type="compositionally biased region" description="Polar residues" evidence="5">
    <location>
        <begin position="36"/>
        <end position="48"/>
    </location>
</feature>
<dbReference type="GO" id="GO:0005886">
    <property type="term" value="C:plasma membrane"/>
    <property type="evidence" value="ECO:0007669"/>
    <property type="project" value="TreeGrafter"/>
</dbReference>
<evidence type="ECO:0000313" key="9">
    <source>
        <dbReference type="Proteomes" id="UP000324022"/>
    </source>
</evidence>
<feature type="transmembrane region" description="Helical" evidence="6">
    <location>
        <begin position="507"/>
        <end position="526"/>
    </location>
</feature>
<accession>A0A5C3E8C6</accession>
<evidence type="ECO:0000256" key="4">
    <source>
        <dbReference type="ARBA" id="ARBA00023136"/>
    </source>
</evidence>
<feature type="compositionally biased region" description="Low complexity" evidence="5">
    <location>
        <begin position="55"/>
        <end position="66"/>
    </location>
</feature>
<reference evidence="8 9" key="1">
    <citation type="submission" date="2018-03" db="EMBL/GenBank/DDBJ databases">
        <authorList>
            <person name="Guldener U."/>
        </authorList>
    </citation>
    <scope>NUCLEOTIDE SEQUENCE [LARGE SCALE GENOMIC DNA]</scope>
    <source>
        <strain evidence="8 9">NBRC100155</strain>
    </source>
</reference>
<dbReference type="GO" id="GO:0042908">
    <property type="term" value="P:xenobiotic transport"/>
    <property type="evidence" value="ECO:0007669"/>
    <property type="project" value="UniProtKB-ARBA"/>
</dbReference>
<dbReference type="GO" id="GO:0140115">
    <property type="term" value="P:export across plasma membrane"/>
    <property type="evidence" value="ECO:0007669"/>
    <property type="project" value="UniProtKB-ARBA"/>
</dbReference>
<evidence type="ECO:0000256" key="3">
    <source>
        <dbReference type="ARBA" id="ARBA00022989"/>
    </source>
</evidence>
<sequence length="541" mass="59385">MDTSALPSQRTSMSDTARASTSSRAPSTAHHATPKKSPTASQLESGQASEDIKETSSSTTPAASSPGNDASITKERDPNLVTWAENDPENPFNWSQRRKIMLLVVVSSCAFCVTNTSSIISNAYQGIQDEFRVSKEVAILGLSLFVIGLGIGPMLLGPLSEFYGRRPVYLVSYTAFTLLGLPVSFANNLAVFLIFRFLTGFCGSAFLSVAGGTVADVFSASDIFVPMAIYTNGPFLGPVFGPLFSGFINQNTNWRWTFWTINIWSAVMLVILIFFGPESYSPVLLANKAKRLRSETQNQQLYSEHEKVVAEKSLARTILTSSTRPFQLLVREAMLLLLCLWSALLLGILYLFFVAFPIVFEGHGFNLQEVGLSFLGIGIGMIIAVCTMPFWARHYTRLVITKGNGVAEPEFRLPVAMVGAVCLPIGMFWFAFTTYRSIHWIVPILGTVIFGYGISYIFTAVFTYTTHAYRPVAASAMAANSFCRSSWAASFPLFAKQMYDGMTPQGASAFLAALNVLMVPVPFVFYKYGKKIRAKSQFTLS</sequence>
<dbReference type="PANTHER" id="PTHR23502:SF7">
    <property type="entry name" value="DRUG_PROTON ANTIPORTER YHK8-RELATED"/>
    <property type="match status" value="1"/>
</dbReference>